<dbReference type="GO" id="GO:0005930">
    <property type="term" value="C:axoneme"/>
    <property type="evidence" value="ECO:0007669"/>
    <property type="project" value="UniProtKB-SubCell"/>
</dbReference>
<keyword evidence="7" id="KW-0206">Cytoskeleton</keyword>
<evidence type="ECO:0000256" key="2">
    <source>
        <dbReference type="ARBA" id="ARBA00010500"/>
    </source>
</evidence>
<organism evidence="9 10">
    <name type="scientific">Angomonas deanei</name>
    <dbReference type="NCBI Taxonomy" id="59799"/>
    <lineage>
        <taxon>Eukaryota</taxon>
        <taxon>Discoba</taxon>
        <taxon>Euglenozoa</taxon>
        <taxon>Kinetoplastea</taxon>
        <taxon>Metakinetoplastina</taxon>
        <taxon>Trypanosomatida</taxon>
        <taxon>Trypanosomatidae</taxon>
        <taxon>Strigomonadinae</taxon>
        <taxon>Angomonas</taxon>
    </lineage>
</organism>
<reference evidence="9 10" key="1">
    <citation type="submission" date="2020-08" db="EMBL/GenBank/DDBJ databases">
        <authorList>
            <person name="Newling K."/>
            <person name="Davey J."/>
            <person name="Forrester S."/>
        </authorList>
    </citation>
    <scope>NUCLEOTIDE SEQUENCE [LARGE SCALE GENOMIC DNA]</scope>
    <source>
        <strain evidence="10">Crithidia deanei Carvalho (ATCC PRA-265)</strain>
    </source>
</reference>
<evidence type="ECO:0000313" key="9">
    <source>
        <dbReference type="EMBL" id="CAD2221759.1"/>
    </source>
</evidence>
<dbReference type="AlphaFoldDB" id="A0A7G2CQV0"/>
<dbReference type="PANTHER" id="PTHR21442">
    <property type="entry name" value="CILIA- AND FLAGELLA-ASSOCIATED PROTEIN 206"/>
    <property type="match status" value="1"/>
</dbReference>
<dbReference type="GO" id="GO:0036064">
    <property type="term" value="C:ciliary basal body"/>
    <property type="evidence" value="ECO:0007669"/>
    <property type="project" value="TreeGrafter"/>
</dbReference>
<comment type="similarity">
    <text evidence="2">Belongs to the CFAP206 family.</text>
</comment>
<gene>
    <name evidence="9" type="ORF">ADEAN_000929400</name>
</gene>
<dbReference type="GO" id="GO:0030030">
    <property type="term" value="P:cell projection organization"/>
    <property type="evidence" value="ECO:0007669"/>
    <property type="project" value="UniProtKB-KW"/>
</dbReference>
<accession>A0A7G2CQV0</accession>
<keyword evidence="4" id="KW-0963">Cytoplasm</keyword>
<evidence type="ECO:0000256" key="8">
    <source>
        <dbReference type="ARBA" id="ARBA00023273"/>
    </source>
</evidence>
<dbReference type="PANTHER" id="PTHR21442:SF0">
    <property type="entry name" value="CILIA- AND FLAGELLA-ASSOCIATED PROTEIN 206"/>
    <property type="match status" value="1"/>
</dbReference>
<protein>
    <recommendedName>
        <fullName evidence="3">Cilia- and flagella-associated protein 206</fullName>
    </recommendedName>
</protein>
<keyword evidence="5" id="KW-0970">Cilium biogenesis/degradation</keyword>
<evidence type="ECO:0000256" key="6">
    <source>
        <dbReference type="ARBA" id="ARBA00023069"/>
    </source>
</evidence>
<evidence type="ECO:0000256" key="4">
    <source>
        <dbReference type="ARBA" id="ARBA00022490"/>
    </source>
</evidence>
<dbReference type="VEuPathDB" id="TriTrypDB:ADEAN_000929400"/>
<keyword evidence="8" id="KW-0966">Cell projection</keyword>
<sequence length="617" mass="68070">MDVFPSVAEEIVTRYQLRAAAVSGSAGPSSETLLASTKATTASSAITSDVTLLLARLWLLGSPKTDDAGNVGEEAEKIESLVEEIVDFLLERCSFPTLNALLLLTKTESTKTTMMNARRNVEVKHHAVGIRLVESMAQKKNATPEEILGDITLYILHSFYQLDNRSPDYASIERDAAGVLCTVLPRAQAVAFSKQDPVEKQRQLDELARVVWGIRLFYKESGKSPGVGLVDLPAVLMDPLQTLGELLEDGLARVSDRMRKALATLKAPTCPLSKEERKLLSNEYHHILAIRHMYLHLATSLAALRSRIETVIVSSYTTTLDELAEMFPNSKSNSMQNVPKRVAYPKFVQLADAYAMGLKTLEEFDELRELISLAMNSEGAYTTALPTHFAEEAVDAAQPAPSVARVALAQVAEKMLSSRASLGDYRAHFTTDSPHTLDGAVEEHYPQLLFGLHSFCPVTYSKSELLVEGRLHPEDDPTCPGFVVVEGGSGRLALSKPWCFAFAEESALRAFVQDPLKYFIPPLQKCSRQEPFLSLLLGLSPLLPSELYIAGARSVEKTSLSNVEGLKVDVATQTGQIDSYIDRNYRWNEWDLRRQALKLVNLMNMRTHFLADGGLAL</sequence>
<dbReference type="InterPro" id="IPR021897">
    <property type="entry name" value="FAP206"/>
</dbReference>
<evidence type="ECO:0000256" key="5">
    <source>
        <dbReference type="ARBA" id="ARBA00022794"/>
    </source>
</evidence>
<keyword evidence="10" id="KW-1185">Reference proteome</keyword>
<evidence type="ECO:0000313" key="10">
    <source>
        <dbReference type="Proteomes" id="UP000515908"/>
    </source>
</evidence>
<dbReference type="Proteomes" id="UP000515908">
    <property type="component" value="Chromosome 22"/>
</dbReference>
<evidence type="ECO:0000256" key="1">
    <source>
        <dbReference type="ARBA" id="ARBA00004430"/>
    </source>
</evidence>
<evidence type="ECO:0000256" key="7">
    <source>
        <dbReference type="ARBA" id="ARBA00023212"/>
    </source>
</evidence>
<comment type="subcellular location">
    <subcellularLocation>
        <location evidence="1">Cytoplasm</location>
        <location evidence="1">Cytoskeleton</location>
        <location evidence="1">Cilium axoneme</location>
    </subcellularLocation>
</comment>
<name>A0A7G2CQV0_9TRYP</name>
<evidence type="ECO:0000256" key="3">
    <source>
        <dbReference type="ARBA" id="ARBA00021602"/>
    </source>
</evidence>
<dbReference type="EMBL" id="LR877166">
    <property type="protein sequence ID" value="CAD2221759.1"/>
    <property type="molecule type" value="Genomic_DNA"/>
</dbReference>
<proteinExistence type="inferred from homology"/>
<keyword evidence="6" id="KW-0969">Cilium</keyword>
<dbReference type="GO" id="GO:0003356">
    <property type="term" value="P:regulation of cilium beat frequency"/>
    <property type="evidence" value="ECO:0007669"/>
    <property type="project" value="TreeGrafter"/>
</dbReference>